<dbReference type="GO" id="GO:0016485">
    <property type="term" value="P:protein processing"/>
    <property type="evidence" value="ECO:0007669"/>
    <property type="project" value="TreeGrafter"/>
</dbReference>
<feature type="non-terminal residue" evidence="10">
    <location>
        <position position="1"/>
    </location>
</feature>
<evidence type="ECO:0000256" key="8">
    <source>
        <dbReference type="PROSITE-ProRule" id="PRU01379"/>
    </source>
</evidence>
<comment type="caution">
    <text evidence="10">The sequence shown here is derived from an EMBL/GenBank/DDBJ whole genome shotgun (WGS) entry which is preliminary data.</text>
</comment>
<dbReference type="Pfam" id="PF00246">
    <property type="entry name" value="Peptidase_M14"/>
    <property type="match status" value="1"/>
</dbReference>
<dbReference type="SUPFAM" id="SSF53187">
    <property type="entry name" value="Zn-dependent exopeptidases"/>
    <property type="match status" value="1"/>
</dbReference>
<dbReference type="InterPro" id="IPR057246">
    <property type="entry name" value="CARBOXYPEPT_ZN_1"/>
</dbReference>
<dbReference type="PROSITE" id="PS00133">
    <property type="entry name" value="CARBOXYPEPT_ZN_2"/>
    <property type="match status" value="1"/>
</dbReference>
<comment type="cofactor">
    <cofactor evidence="1">
        <name>Zn(2+)</name>
        <dbReference type="ChEBI" id="CHEBI:29105"/>
    </cofactor>
</comment>
<keyword evidence="7" id="KW-0325">Glycoprotein</keyword>
<evidence type="ECO:0000256" key="3">
    <source>
        <dbReference type="ARBA" id="ARBA00022645"/>
    </source>
</evidence>
<evidence type="ECO:0000259" key="9">
    <source>
        <dbReference type="PROSITE" id="PS52035"/>
    </source>
</evidence>
<dbReference type="InterPro" id="IPR008969">
    <property type="entry name" value="CarboxyPept-like_regulatory"/>
</dbReference>
<accession>A0A5J4NIH9</accession>
<keyword evidence="5" id="KW-0378">Hydrolase</keyword>
<dbReference type="GO" id="GO:0005615">
    <property type="term" value="C:extracellular space"/>
    <property type="evidence" value="ECO:0007669"/>
    <property type="project" value="TreeGrafter"/>
</dbReference>
<name>A0A5J4NIH9_9TREM</name>
<evidence type="ECO:0000256" key="6">
    <source>
        <dbReference type="ARBA" id="ARBA00022833"/>
    </source>
</evidence>
<dbReference type="PROSITE" id="PS52035">
    <property type="entry name" value="PEPTIDASE_M14"/>
    <property type="match status" value="1"/>
</dbReference>
<dbReference type="GO" id="GO:0004181">
    <property type="term" value="F:metallocarboxypeptidase activity"/>
    <property type="evidence" value="ECO:0007669"/>
    <property type="project" value="InterPro"/>
</dbReference>
<dbReference type="GO" id="GO:0006518">
    <property type="term" value="P:peptide metabolic process"/>
    <property type="evidence" value="ECO:0007669"/>
    <property type="project" value="TreeGrafter"/>
</dbReference>
<proteinExistence type="inferred from homology"/>
<dbReference type="PANTHER" id="PTHR11532:SF63">
    <property type="entry name" value="CARBOXYPEPTIDASE Z"/>
    <property type="match status" value="1"/>
</dbReference>
<dbReference type="Proteomes" id="UP000324629">
    <property type="component" value="Unassembled WGS sequence"/>
</dbReference>
<feature type="active site" description="Proton donor/acceptor" evidence="8">
    <location>
        <position position="271"/>
    </location>
</feature>
<gene>
    <name evidence="10" type="ORF">DEA37_0013620</name>
</gene>
<reference evidence="10 11" key="1">
    <citation type="journal article" date="2019" name="Gigascience">
        <title>Whole-genome sequence of the oriental lung fluke Paragonimus westermani.</title>
        <authorList>
            <person name="Oey H."/>
            <person name="Zakrzewski M."/>
            <person name="Narain K."/>
            <person name="Devi K.R."/>
            <person name="Agatsuma T."/>
            <person name="Nawaratna S."/>
            <person name="Gobert G.N."/>
            <person name="Jones M.K."/>
            <person name="Ragan M.A."/>
            <person name="McManus D.P."/>
            <person name="Krause L."/>
        </authorList>
    </citation>
    <scope>NUCLEOTIDE SEQUENCE [LARGE SCALE GENOMIC DNA]</scope>
    <source>
        <strain evidence="10 11">IND2009</strain>
    </source>
</reference>
<protein>
    <submittedName>
        <fullName evidence="10">Carboxypeptidase E</fullName>
    </submittedName>
</protein>
<dbReference type="PRINTS" id="PR00765">
    <property type="entry name" value="CRBOXYPTASEA"/>
</dbReference>
<dbReference type="AlphaFoldDB" id="A0A5J4NIH9"/>
<dbReference type="EMBL" id="QNGE01002616">
    <property type="protein sequence ID" value="KAA3675284.1"/>
    <property type="molecule type" value="Genomic_DNA"/>
</dbReference>
<evidence type="ECO:0000256" key="1">
    <source>
        <dbReference type="ARBA" id="ARBA00001947"/>
    </source>
</evidence>
<evidence type="ECO:0000313" key="11">
    <source>
        <dbReference type="Proteomes" id="UP000324629"/>
    </source>
</evidence>
<dbReference type="GO" id="GO:0008270">
    <property type="term" value="F:zinc ion binding"/>
    <property type="evidence" value="ECO:0007669"/>
    <property type="project" value="InterPro"/>
</dbReference>
<dbReference type="Gene3D" id="2.60.40.1120">
    <property type="entry name" value="Carboxypeptidase-like, regulatory domain"/>
    <property type="match status" value="1"/>
</dbReference>
<organism evidence="10 11">
    <name type="scientific">Paragonimus westermani</name>
    <dbReference type="NCBI Taxonomy" id="34504"/>
    <lineage>
        <taxon>Eukaryota</taxon>
        <taxon>Metazoa</taxon>
        <taxon>Spiralia</taxon>
        <taxon>Lophotrochozoa</taxon>
        <taxon>Platyhelminthes</taxon>
        <taxon>Trematoda</taxon>
        <taxon>Digenea</taxon>
        <taxon>Plagiorchiida</taxon>
        <taxon>Troglotremata</taxon>
        <taxon>Troglotrematidae</taxon>
        <taxon>Paragonimus</taxon>
    </lineage>
</organism>
<keyword evidence="6" id="KW-0862">Zinc</keyword>
<comment type="similarity">
    <text evidence="2 8">Belongs to the peptidase M14 family.</text>
</comment>
<dbReference type="PROSITE" id="PS00132">
    <property type="entry name" value="CARBOXYPEPT_ZN_1"/>
    <property type="match status" value="1"/>
</dbReference>
<dbReference type="InterPro" id="IPR050753">
    <property type="entry name" value="Peptidase_M14_domain"/>
</dbReference>
<keyword evidence="4" id="KW-0479">Metal-binding</keyword>
<sequence length="436" mass="49089">AGTPEFKYVANMHGDETVGRELLLMLASYLCSGYMSGIPRIQRLINSTRIHLLPSMNPDGFDLSLTTHGKDGRLNGNGVDLNRNFPNMDSVVFRNMRKENAPLDHLFTGSINNSKFEPETKMVMQWMKDINFVLSANLHGGSMVVNYPYDSSPEDESQLNETPDHPIFIELALSYADHNPEMRTGEHTCNGDEKHFEQGIVNGADWYSINGNRLPASVVITNLMVLGQISVAQLLQIVFIPASVRSAYYHLFPGMQDYSYLDTNAFELTVELGCTKFPEPSWLPMYWEQNRISLLNFMTQVHRGVKGMIYGFDGVSVLPLSKVIVRVFNSTLPGEPLPITHNIWSGEDGDYYRLLTRGRFILMYEAPGFDTAVACVDISHVPSWEHGFQPAQTINVLLLNSDLKDESVDSKDLLEKPVDFHARSRKPLVCSSDQEE</sequence>
<keyword evidence="3 10" id="KW-0645">Protease</keyword>
<dbReference type="InterPro" id="IPR057247">
    <property type="entry name" value="CARBOXYPEPT_ZN_2"/>
</dbReference>
<keyword evidence="3 10" id="KW-0121">Carboxypeptidase</keyword>
<evidence type="ECO:0000256" key="2">
    <source>
        <dbReference type="ARBA" id="ARBA00005988"/>
    </source>
</evidence>
<evidence type="ECO:0000256" key="5">
    <source>
        <dbReference type="ARBA" id="ARBA00022801"/>
    </source>
</evidence>
<dbReference type="SMART" id="SM00631">
    <property type="entry name" value="Zn_pept"/>
    <property type="match status" value="1"/>
</dbReference>
<dbReference type="InterPro" id="IPR000834">
    <property type="entry name" value="Peptidase_M14"/>
</dbReference>
<evidence type="ECO:0000256" key="4">
    <source>
        <dbReference type="ARBA" id="ARBA00022723"/>
    </source>
</evidence>
<evidence type="ECO:0000256" key="7">
    <source>
        <dbReference type="ARBA" id="ARBA00023180"/>
    </source>
</evidence>
<dbReference type="PANTHER" id="PTHR11532">
    <property type="entry name" value="PROTEASE M14 CARBOXYPEPTIDASE"/>
    <property type="match status" value="1"/>
</dbReference>
<evidence type="ECO:0000313" key="10">
    <source>
        <dbReference type="EMBL" id="KAA3675284.1"/>
    </source>
</evidence>
<feature type="domain" description="Peptidase M14" evidence="9">
    <location>
        <begin position="1"/>
        <end position="301"/>
    </location>
</feature>
<keyword evidence="11" id="KW-1185">Reference proteome</keyword>
<dbReference type="SUPFAM" id="SSF49464">
    <property type="entry name" value="Carboxypeptidase regulatory domain-like"/>
    <property type="match status" value="1"/>
</dbReference>
<dbReference type="Gene3D" id="3.40.630.10">
    <property type="entry name" value="Zn peptidases"/>
    <property type="match status" value="1"/>
</dbReference>